<sequence>MCLNHHQTPNLYIAHKAALSKFADRKLTYGFSMTFLLFTIVIISLLAAGLVRLNSQSVMTNAQQVIATRAFFAAESGAQLQALQIFPVAGGSGACSNQNFSFNTSGLNGCQANTTCNAITINGINYFQIISQGQCNLGTPLQSSRTIEVRLREIN</sequence>
<comment type="caution">
    <text evidence="1">The sequence shown here is derived from an EMBL/GenBank/DDBJ whole genome shotgun (WGS) entry which is preliminary data.</text>
</comment>
<accession>A0ABV2BVA1</accession>
<gene>
    <name evidence="1" type="ORF">ABVT43_11225</name>
</gene>
<organism evidence="1 2">
    <name type="scientific">Aliikangiella maris</name>
    <dbReference type="NCBI Taxonomy" id="3162458"/>
    <lineage>
        <taxon>Bacteria</taxon>
        <taxon>Pseudomonadati</taxon>
        <taxon>Pseudomonadota</taxon>
        <taxon>Gammaproteobacteria</taxon>
        <taxon>Oceanospirillales</taxon>
        <taxon>Pleioneaceae</taxon>
        <taxon>Aliikangiella</taxon>
    </lineage>
</organism>
<evidence type="ECO:0000313" key="1">
    <source>
        <dbReference type="EMBL" id="MET1255698.1"/>
    </source>
</evidence>
<name>A0ABV2BVA1_9GAMM</name>
<protein>
    <submittedName>
        <fullName evidence="1">Uncharacterized protein</fullName>
    </submittedName>
</protein>
<dbReference type="EMBL" id="JBEVCJ010000012">
    <property type="protein sequence ID" value="MET1255698.1"/>
    <property type="molecule type" value="Genomic_DNA"/>
</dbReference>
<dbReference type="Proteomes" id="UP001548189">
    <property type="component" value="Unassembled WGS sequence"/>
</dbReference>
<proteinExistence type="predicted"/>
<evidence type="ECO:0000313" key="2">
    <source>
        <dbReference type="Proteomes" id="UP001548189"/>
    </source>
</evidence>
<keyword evidence="2" id="KW-1185">Reference proteome</keyword>
<reference evidence="1 2" key="1">
    <citation type="submission" date="2024-06" db="EMBL/GenBank/DDBJ databases">
        <authorList>
            <person name="Li F."/>
        </authorList>
    </citation>
    <scope>NUCLEOTIDE SEQUENCE [LARGE SCALE GENOMIC DNA]</scope>
    <source>
        <strain evidence="1 2">GXAS 311</strain>
    </source>
</reference>